<dbReference type="InterPro" id="IPR012337">
    <property type="entry name" value="RNaseH-like_sf"/>
</dbReference>
<dbReference type="GO" id="GO:0003924">
    <property type="term" value="F:GTPase activity"/>
    <property type="evidence" value="ECO:0007669"/>
    <property type="project" value="TreeGrafter"/>
</dbReference>
<dbReference type="CDD" id="cd17871">
    <property type="entry name" value="GPN2"/>
    <property type="match status" value="1"/>
</dbReference>
<evidence type="ECO:0000256" key="3">
    <source>
        <dbReference type="ARBA" id="ARBA00022801"/>
    </source>
</evidence>
<organism evidence="7 8">
    <name type="scientific">Symbiochloris irregularis</name>
    <dbReference type="NCBI Taxonomy" id="706552"/>
    <lineage>
        <taxon>Eukaryota</taxon>
        <taxon>Viridiplantae</taxon>
        <taxon>Chlorophyta</taxon>
        <taxon>core chlorophytes</taxon>
        <taxon>Trebouxiophyceae</taxon>
        <taxon>Trebouxiales</taxon>
        <taxon>Trebouxiaceae</taxon>
        <taxon>Symbiochloris</taxon>
    </lineage>
</organism>
<evidence type="ECO:0000256" key="1">
    <source>
        <dbReference type="ARBA" id="ARBA00005290"/>
    </source>
</evidence>
<dbReference type="PANTHER" id="PTHR21231:SF3">
    <property type="entry name" value="GPN-LOOP GTPASE 2"/>
    <property type="match status" value="1"/>
</dbReference>
<evidence type="ECO:0000313" key="8">
    <source>
        <dbReference type="Proteomes" id="UP001465755"/>
    </source>
</evidence>
<comment type="similarity">
    <text evidence="1 5">Belongs to the GPN-loop GTPase family.</text>
</comment>
<comment type="subunit">
    <text evidence="5">Binds to RNA polymerase II (RNAPII).</text>
</comment>
<dbReference type="FunFam" id="3.40.50.300:FF:000338">
    <property type="entry name" value="GPN-loop GTPase 2"/>
    <property type="match status" value="1"/>
</dbReference>
<comment type="caution">
    <text evidence="7">The sequence shown here is derived from an EMBL/GenBank/DDBJ whole genome shotgun (WGS) entry which is preliminary data.</text>
</comment>
<dbReference type="InterPro" id="IPR027417">
    <property type="entry name" value="P-loop_NTPase"/>
</dbReference>
<dbReference type="Gene3D" id="3.40.50.300">
    <property type="entry name" value="P-loop containing nucleotide triphosphate hydrolases"/>
    <property type="match status" value="1"/>
</dbReference>
<accession>A0AAW1PB48</accession>
<dbReference type="PANTHER" id="PTHR21231">
    <property type="entry name" value="XPA-BINDING PROTEIN 1-RELATED"/>
    <property type="match status" value="1"/>
</dbReference>
<reference evidence="7 8" key="1">
    <citation type="journal article" date="2024" name="Nat. Commun.">
        <title>Phylogenomics reveals the evolutionary origins of lichenization in chlorophyte algae.</title>
        <authorList>
            <person name="Puginier C."/>
            <person name="Libourel C."/>
            <person name="Otte J."/>
            <person name="Skaloud P."/>
            <person name="Haon M."/>
            <person name="Grisel S."/>
            <person name="Petersen M."/>
            <person name="Berrin J.G."/>
            <person name="Delaux P.M."/>
            <person name="Dal Grande F."/>
            <person name="Keller J."/>
        </authorList>
    </citation>
    <scope>NUCLEOTIDE SEQUENCE [LARGE SCALE GENOMIC DNA]</scope>
    <source>
        <strain evidence="7 8">SAG 2036</strain>
    </source>
</reference>
<evidence type="ECO:0000313" key="7">
    <source>
        <dbReference type="EMBL" id="KAK9810596.1"/>
    </source>
</evidence>
<evidence type="ECO:0000259" key="6">
    <source>
        <dbReference type="Pfam" id="PF00929"/>
    </source>
</evidence>
<protein>
    <recommendedName>
        <fullName evidence="5">GPN-loop GTPase 2</fullName>
    </recommendedName>
</protein>
<name>A0AAW1PB48_9CHLO</name>
<gene>
    <name evidence="7" type="ORF">WJX73_003261</name>
</gene>
<dbReference type="Pfam" id="PF03029">
    <property type="entry name" value="ATP_bind_1"/>
    <property type="match status" value="1"/>
</dbReference>
<dbReference type="SUPFAM" id="SSF53098">
    <property type="entry name" value="Ribonuclease H-like"/>
    <property type="match status" value="1"/>
</dbReference>
<evidence type="ECO:0000256" key="2">
    <source>
        <dbReference type="ARBA" id="ARBA00022741"/>
    </source>
</evidence>
<keyword evidence="8" id="KW-1185">Reference proteome</keyword>
<dbReference type="GO" id="GO:0005525">
    <property type="term" value="F:GTP binding"/>
    <property type="evidence" value="ECO:0007669"/>
    <property type="project" value="UniProtKB-KW"/>
</dbReference>
<dbReference type="Gene3D" id="3.30.420.10">
    <property type="entry name" value="Ribonuclease H-like superfamily/Ribonuclease H"/>
    <property type="match status" value="1"/>
</dbReference>
<dbReference type="AlphaFoldDB" id="A0AAW1PB48"/>
<keyword evidence="3 5" id="KW-0378">Hydrolase</keyword>
<dbReference type="GO" id="GO:0005737">
    <property type="term" value="C:cytoplasm"/>
    <property type="evidence" value="ECO:0007669"/>
    <property type="project" value="TreeGrafter"/>
</dbReference>
<dbReference type="InterPro" id="IPR036397">
    <property type="entry name" value="RNaseH_sf"/>
</dbReference>
<evidence type="ECO:0000256" key="4">
    <source>
        <dbReference type="ARBA" id="ARBA00023134"/>
    </source>
</evidence>
<comment type="function">
    <text evidence="5">Small GTPase required for proper localization of RNA polymerase II and III (RNAPII and RNAPIII). May act at an RNAP assembly step prior to nuclear import.</text>
</comment>
<dbReference type="Pfam" id="PF00929">
    <property type="entry name" value="RNase_T"/>
    <property type="match status" value="1"/>
</dbReference>
<keyword evidence="2 5" id="KW-0547">Nucleotide-binding</keyword>
<feature type="domain" description="Exonuclease" evidence="6">
    <location>
        <begin position="305"/>
        <end position="368"/>
    </location>
</feature>
<dbReference type="InterPro" id="IPR004130">
    <property type="entry name" value="Gpn"/>
</dbReference>
<proteinExistence type="inferred from homology"/>
<evidence type="ECO:0000256" key="5">
    <source>
        <dbReference type="RuleBase" id="RU365059"/>
    </source>
</evidence>
<dbReference type="SUPFAM" id="SSF52540">
    <property type="entry name" value="P-loop containing nucleoside triphosphate hydrolases"/>
    <property type="match status" value="1"/>
</dbReference>
<dbReference type="InterPro" id="IPR030231">
    <property type="entry name" value="Gpn2"/>
</dbReference>
<sequence>MSFGQLVIGPPGCGKTTYCNGMQHYLELIGRKVSVINLDPANDSLPYECAVDVRDLVSLEEVMQRFSLGPNGGLMYCMEYLEQNLDWLQEKLQPLQAGSHYLIFDCPGQVELFSMHTGMKTVVDSISNSWHIRLAAVQLVDAHLCSDAGKYLSALLLCLGTMLHLELPHINLLSKMDLLPQYGPLPFNLDFFTEVQDLSYLADHMESASEGFSKRFRGLTTDLCGVIEDFALVHFLPLAIEEKQSVERVVSEIDKATGYVFTGLSQSAPYPPEMLNQGGRSGSSAVSQATGDCKSSLAQTELPGGHGLKKDFRMINIIVPPEQVLDTVELFDFKRQRKLSLRFLAAYLLQSSIQSATHDSIEDARTALLLHQEYEKHVSTGTLRDKLLEIYRWGKQHGWDASSLVKKP</sequence>
<dbReference type="EMBL" id="JALJOQ010000015">
    <property type="protein sequence ID" value="KAK9810596.1"/>
    <property type="molecule type" value="Genomic_DNA"/>
</dbReference>
<dbReference type="GO" id="GO:0003676">
    <property type="term" value="F:nucleic acid binding"/>
    <property type="evidence" value="ECO:0007669"/>
    <property type="project" value="InterPro"/>
</dbReference>
<dbReference type="InterPro" id="IPR013520">
    <property type="entry name" value="Ribonucl_H"/>
</dbReference>
<dbReference type="Proteomes" id="UP001465755">
    <property type="component" value="Unassembled WGS sequence"/>
</dbReference>
<keyword evidence="4 5" id="KW-0342">GTP-binding</keyword>